<dbReference type="GO" id="GO:0005794">
    <property type="term" value="C:Golgi apparatus"/>
    <property type="evidence" value="ECO:0007669"/>
    <property type="project" value="Ensembl"/>
</dbReference>
<feature type="coiled-coil region" evidence="1">
    <location>
        <begin position="242"/>
        <end position="290"/>
    </location>
</feature>
<evidence type="ECO:0000313" key="4">
    <source>
        <dbReference type="RefSeq" id="XP_029338476.1"/>
    </source>
</evidence>
<reference evidence="4" key="1">
    <citation type="submission" date="2025-08" db="UniProtKB">
        <authorList>
            <consortium name="RefSeq"/>
        </authorList>
    </citation>
    <scope>IDENTIFICATION</scope>
</reference>
<evidence type="ECO:0000256" key="2">
    <source>
        <dbReference type="SAM" id="MobiDB-lite"/>
    </source>
</evidence>
<dbReference type="Proteomes" id="UP000515126">
    <property type="component" value="Chromosome 10"/>
</dbReference>
<dbReference type="PANTHER" id="PTHR18863">
    <property type="entry name" value="TSEC-2-RELATED"/>
    <property type="match status" value="1"/>
</dbReference>
<feature type="coiled-coil region" evidence="1">
    <location>
        <begin position="52"/>
        <end position="163"/>
    </location>
</feature>
<dbReference type="GO" id="GO:0030054">
    <property type="term" value="C:cell junction"/>
    <property type="evidence" value="ECO:0007669"/>
    <property type="project" value="Ensembl"/>
</dbReference>
<dbReference type="GeneID" id="110303967"/>
<evidence type="ECO:0000313" key="3">
    <source>
        <dbReference type="Proteomes" id="UP000515126"/>
    </source>
</evidence>
<feature type="coiled-coil region" evidence="1">
    <location>
        <begin position="486"/>
        <end position="649"/>
    </location>
</feature>
<dbReference type="RefSeq" id="XP_029338476.1">
    <property type="nucleotide sequence ID" value="XM_029482616.1"/>
</dbReference>
<accession>A0A6P7RS31</accession>
<proteinExistence type="predicted"/>
<feature type="compositionally biased region" description="Low complexity" evidence="2">
    <location>
        <begin position="9"/>
        <end position="22"/>
    </location>
</feature>
<dbReference type="AlphaFoldDB" id="A0A6P7RS31"/>
<dbReference type="KEGG" id="mcal:110303967"/>
<evidence type="ECO:0000256" key="1">
    <source>
        <dbReference type="SAM" id="Coils"/>
    </source>
</evidence>
<organism evidence="3 4">
    <name type="scientific">Mus caroli</name>
    <name type="common">Ryukyu mouse</name>
    <name type="synonym">Ricefield mouse</name>
    <dbReference type="NCBI Taxonomy" id="10089"/>
    <lineage>
        <taxon>Eukaryota</taxon>
        <taxon>Metazoa</taxon>
        <taxon>Chordata</taxon>
        <taxon>Craniata</taxon>
        <taxon>Vertebrata</taxon>
        <taxon>Euteleostomi</taxon>
        <taxon>Mammalia</taxon>
        <taxon>Eutheria</taxon>
        <taxon>Euarchontoglires</taxon>
        <taxon>Glires</taxon>
        <taxon>Rodentia</taxon>
        <taxon>Myomorpha</taxon>
        <taxon>Muroidea</taxon>
        <taxon>Muridae</taxon>
        <taxon>Murinae</taxon>
        <taxon>Mus</taxon>
        <taxon>Mus</taxon>
    </lineage>
</organism>
<protein>
    <submittedName>
        <fullName evidence="4">Coiled-coil domain-containing protein 170</fullName>
    </submittedName>
</protein>
<dbReference type="InterPro" id="IPR039139">
    <property type="entry name" value="CCDC170-like"/>
</dbReference>
<dbReference type="PANTHER" id="PTHR18863:SF4">
    <property type="entry name" value="COILED-COIL DOMAIN-CONTAINING PROTEIN 170"/>
    <property type="match status" value="1"/>
</dbReference>
<sequence>MSHSSSLGSRSPECPCNSSPPEGTANHRPEVPVTWEQLNHYRNVTENVQSELAAMLVKFECAQSELRELRSKMLSKEACCQELKAEMESYKESSARKSSLLTSLRGRMEELQEEAAAISASKSRAEVSVHAMMKENQELTKKVLELDERLQNCSKENEESKKQGSEHLRRHEEFRAQLHDCLSLDKKHEEASDEDLILKLRELYKEPTFLKGQLATLEETVTVHEMEAKANRETIRRLAAEVSREQTKAASWAEEKDKLNQDLLSAVEGRTALEREVKLYQERLLASQRAWDASKQELTQLRKLCQELDVSLKASREAATASQSRNSRFREKLAALLCSRFDTAESTEDAILERIRELGIEEESQRRMASQLEAQISEFVGKLGNESESHQKALQRAHVAEKKLEALQSQLSHLEGELLSGDVVRDNLFLEKQKYLKFLDQLSEKMKLGHVAADLGFDMCLDVVLARIEQLVRLESNAVIENKTMAHNLQRKLKTQKERLESKEVHMNLLRQKIAQLQQEKEARSALAVERDEAHLAMRKLEKKLERMQKELSACQEHNTELKAKLADTNELKIKTLEQTKAIEDLNQSRDELEKMKENAEKKLMLVMSELENTEQEVRAHQERSRAMIELASLELKTLRKSLDEAEKRGQQLADFREVVSSMLGLNMTSHDPPDYEIIKCLERLLHSHRHHHHHHFVPCACLQDRAAEQGSCSHCHVEIPH</sequence>
<keyword evidence="1" id="KW-0175">Coiled coil</keyword>
<name>A0A6P7RS31_MUSCR</name>
<dbReference type="GO" id="GO:0008017">
    <property type="term" value="F:microtubule binding"/>
    <property type="evidence" value="ECO:0007669"/>
    <property type="project" value="Ensembl"/>
</dbReference>
<dbReference type="GO" id="GO:0036064">
    <property type="term" value="C:ciliary basal body"/>
    <property type="evidence" value="ECO:0007669"/>
    <property type="project" value="Ensembl"/>
</dbReference>
<keyword evidence="3" id="KW-1185">Reference proteome</keyword>
<feature type="region of interest" description="Disordered" evidence="2">
    <location>
        <begin position="1"/>
        <end position="28"/>
    </location>
</feature>
<dbReference type="CTD" id="80129"/>
<dbReference type="GO" id="GO:0000226">
    <property type="term" value="P:microtubule cytoskeleton organization"/>
    <property type="evidence" value="ECO:0007669"/>
    <property type="project" value="Ensembl"/>
</dbReference>
<feature type="coiled-coil region" evidence="1">
    <location>
        <begin position="390"/>
        <end position="417"/>
    </location>
</feature>
<gene>
    <name evidence="4" type="primary">Ccdc170</name>
</gene>